<evidence type="ECO:0000256" key="4">
    <source>
        <dbReference type="ARBA" id="ARBA00023136"/>
    </source>
</evidence>
<evidence type="ECO:0000256" key="5">
    <source>
        <dbReference type="SAM" id="Phobius"/>
    </source>
</evidence>
<evidence type="ECO:0000313" key="7">
    <source>
        <dbReference type="EMBL" id="MDK3072708.1"/>
    </source>
</evidence>
<keyword evidence="2 5" id="KW-0812">Transmembrane</keyword>
<feature type="transmembrane region" description="Helical" evidence="5">
    <location>
        <begin position="103"/>
        <end position="127"/>
    </location>
</feature>
<dbReference type="Proteomes" id="UP001227126">
    <property type="component" value="Unassembled WGS sequence"/>
</dbReference>
<keyword evidence="8" id="KW-1185">Reference proteome</keyword>
<feature type="transmembrane region" description="Helical" evidence="5">
    <location>
        <begin position="133"/>
        <end position="152"/>
    </location>
</feature>
<protein>
    <submittedName>
        <fullName evidence="7">Yip1 family protein</fullName>
    </submittedName>
</protein>
<evidence type="ECO:0000256" key="1">
    <source>
        <dbReference type="ARBA" id="ARBA00004141"/>
    </source>
</evidence>
<evidence type="ECO:0000256" key="3">
    <source>
        <dbReference type="ARBA" id="ARBA00022989"/>
    </source>
</evidence>
<feature type="transmembrane region" description="Helical" evidence="5">
    <location>
        <begin position="33"/>
        <end position="56"/>
    </location>
</feature>
<accession>A0ABT7FCF4</accession>
<comment type="subcellular location">
    <subcellularLocation>
        <location evidence="1">Membrane</location>
        <topology evidence="1">Multi-pass membrane protein</topology>
    </subcellularLocation>
</comment>
<evidence type="ECO:0000313" key="8">
    <source>
        <dbReference type="Proteomes" id="UP001227126"/>
    </source>
</evidence>
<comment type="caution">
    <text evidence="7">The sequence shown here is derived from an EMBL/GenBank/DDBJ whole genome shotgun (WGS) entry which is preliminary data.</text>
</comment>
<keyword evidence="4 5" id="KW-0472">Membrane</keyword>
<organism evidence="7 8">
    <name type="scientific">Sedimentitalea xiamensis</name>
    <dbReference type="NCBI Taxonomy" id="3050037"/>
    <lineage>
        <taxon>Bacteria</taxon>
        <taxon>Pseudomonadati</taxon>
        <taxon>Pseudomonadota</taxon>
        <taxon>Alphaproteobacteria</taxon>
        <taxon>Rhodobacterales</taxon>
        <taxon>Paracoccaceae</taxon>
        <taxon>Sedimentitalea</taxon>
    </lineage>
</organism>
<dbReference type="EMBL" id="JASNJE010000005">
    <property type="protein sequence ID" value="MDK3072708.1"/>
    <property type="molecule type" value="Genomic_DNA"/>
</dbReference>
<evidence type="ECO:0000256" key="2">
    <source>
        <dbReference type="ARBA" id="ARBA00022692"/>
    </source>
</evidence>
<dbReference type="Pfam" id="PF04893">
    <property type="entry name" value="Yip1"/>
    <property type="match status" value="1"/>
</dbReference>
<sequence>MTLSDLRQLAILSIKDPAQAARMLLTAEPAREALWTALAVVAVLNAILFTLSNMLVSGPVPLPGMLSAPVVYCLLVAGGLILTIHALFWSGRVLGGTGTIDDIMTVVLWLQALRLVAQVAVMVLLLFMPLFSALLVFAVSLYGLYMLLHFINQAHRLDSLGRSAGVLVGAMLAIVLGLTLLLSLFGGSIIGSNPYV</sequence>
<dbReference type="RefSeq" id="WP_284484643.1">
    <property type="nucleotide sequence ID" value="NZ_JASNJE010000005.1"/>
</dbReference>
<feature type="domain" description="Yip1" evidence="6">
    <location>
        <begin position="13"/>
        <end position="180"/>
    </location>
</feature>
<keyword evidence="3 5" id="KW-1133">Transmembrane helix</keyword>
<proteinExistence type="predicted"/>
<evidence type="ECO:0000259" key="6">
    <source>
        <dbReference type="Pfam" id="PF04893"/>
    </source>
</evidence>
<feature type="transmembrane region" description="Helical" evidence="5">
    <location>
        <begin position="164"/>
        <end position="190"/>
    </location>
</feature>
<gene>
    <name evidence="7" type="ORF">QO034_06270</name>
</gene>
<feature type="transmembrane region" description="Helical" evidence="5">
    <location>
        <begin position="68"/>
        <end position="91"/>
    </location>
</feature>
<name>A0ABT7FCF4_9RHOB</name>
<dbReference type="InterPro" id="IPR006977">
    <property type="entry name" value="Yip1_dom"/>
</dbReference>
<reference evidence="7 8" key="1">
    <citation type="submission" date="2023-05" db="EMBL/GenBank/DDBJ databases">
        <title>Sedimentitalea sp. nov. JM2-8.</title>
        <authorList>
            <person name="Huang J."/>
        </authorList>
    </citation>
    <scope>NUCLEOTIDE SEQUENCE [LARGE SCALE GENOMIC DNA]</scope>
    <source>
        <strain evidence="7 8">JM2-8</strain>
    </source>
</reference>